<dbReference type="InParanoid" id="A0A7R8YV01"/>
<evidence type="ECO:0000256" key="12">
    <source>
        <dbReference type="ARBA" id="ARBA00052477"/>
    </source>
</evidence>
<evidence type="ECO:0000256" key="15">
    <source>
        <dbReference type="ARBA" id="ARBA00078622"/>
    </source>
</evidence>
<dbReference type="Pfam" id="PF00583">
    <property type="entry name" value="Acetyltransf_1"/>
    <property type="match status" value="1"/>
</dbReference>
<comment type="catalytic activity">
    <reaction evidence="9">
        <text>N-terminal L-methionyl-L-leucyl-[protein] + acetyl-CoA = N-terminal N(alpha)-acetyl-L-methionyl-L-leucyl-[protein] + CoA + H(+)</text>
        <dbReference type="Rhea" id="RHEA:50520"/>
        <dbReference type="Rhea" id="RHEA-COMP:12711"/>
        <dbReference type="Rhea" id="RHEA-COMP:12712"/>
        <dbReference type="ChEBI" id="CHEBI:15378"/>
        <dbReference type="ChEBI" id="CHEBI:57287"/>
        <dbReference type="ChEBI" id="CHEBI:57288"/>
        <dbReference type="ChEBI" id="CHEBI:133377"/>
        <dbReference type="ChEBI" id="CHEBI:133378"/>
        <dbReference type="EC" id="2.3.1.256"/>
    </reaction>
</comment>
<evidence type="ECO:0000256" key="16">
    <source>
        <dbReference type="SAM" id="MobiDB-lite"/>
    </source>
</evidence>
<evidence type="ECO:0000256" key="8">
    <source>
        <dbReference type="ARBA" id="ARBA00050754"/>
    </source>
</evidence>
<dbReference type="GO" id="GO:0120518">
    <property type="term" value="F:protein N-terminal-methionine acetyltransferase activity"/>
    <property type="evidence" value="ECO:0007669"/>
    <property type="project" value="UniProtKB-EC"/>
</dbReference>
<feature type="compositionally biased region" description="Polar residues" evidence="16">
    <location>
        <begin position="246"/>
        <end position="257"/>
    </location>
</feature>
<evidence type="ECO:0000256" key="9">
    <source>
        <dbReference type="ARBA" id="ARBA00051225"/>
    </source>
</evidence>
<feature type="compositionally biased region" description="Basic and acidic residues" evidence="16">
    <location>
        <begin position="73"/>
        <end position="88"/>
    </location>
</feature>
<evidence type="ECO:0000256" key="5">
    <source>
        <dbReference type="ARBA" id="ARBA00023242"/>
    </source>
</evidence>
<dbReference type="FunFam" id="3.40.630.30:FF:000010">
    <property type="entry name" value="Putative N-alpha-acetyltransferase 30"/>
    <property type="match status" value="1"/>
</dbReference>
<protein>
    <recommendedName>
        <fullName evidence="13">N-terminal methionine N(alpha)-acetyltransferase NatC</fullName>
        <ecNumber evidence="13">2.3.1.256</ecNumber>
    </recommendedName>
    <alternativeName>
        <fullName evidence="14">N-acetyltransferase MAK3 homolog</fullName>
    </alternativeName>
    <alternativeName>
        <fullName evidence="15">NatC catalytic subunit</fullName>
    </alternativeName>
</protein>
<evidence type="ECO:0000313" key="19">
    <source>
        <dbReference type="Proteomes" id="UP000594454"/>
    </source>
</evidence>
<dbReference type="InterPro" id="IPR044542">
    <property type="entry name" value="NAA30-like"/>
</dbReference>
<evidence type="ECO:0000256" key="6">
    <source>
        <dbReference type="ARBA" id="ARBA00023315"/>
    </source>
</evidence>
<comment type="subcellular location">
    <subcellularLocation>
        <location evidence="2">Cytoplasm</location>
    </subcellularLocation>
    <subcellularLocation>
        <location evidence="1">Nucleus</location>
    </subcellularLocation>
</comment>
<feature type="compositionally biased region" description="Polar residues" evidence="16">
    <location>
        <begin position="128"/>
        <end position="138"/>
    </location>
</feature>
<dbReference type="PANTHER" id="PTHR45896">
    <property type="entry name" value="N-ALPHA-ACETYLTRANSFERASE 30"/>
    <property type="match status" value="1"/>
</dbReference>
<proteinExistence type="inferred from homology"/>
<keyword evidence="19" id="KW-1185">Reference proteome</keyword>
<evidence type="ECO:0000256" key="14">
    <source>
        <dbReference type="ARBA" id="ARBA00076746"/>
    </source>
</evidence>
<dbReference type="AlphaFoldDB" id="A0A7R8YV01"/>
<dbReference type="EMBL" id="LR899012">
    <property type="protein sequence ID" value="CAD7086737.1"/>
    <property type="molecule type" value="Genomic_DNA"/>
</dbReference>
<dbReference type="CDD" id="cd04301">
    <property type="entry name" value="NAT_SF"/>
    <property type="match status" value="1"/>
</dbReference>
<dbReference type="OrthoDB" id="249099at2759"/>
<feature type="compositionally biased region" description="Basic residues" evidence="16">
    <location>
        <begin position="21"/>
        <end position="30"/>
    </location>
</feature>
<dbReference type="GO" id="GO:0005634">
    <property type="term" value="C:nucleus"/>
    <property type="evidence" value="ECO:0007669"/>
    <property type="project" value="UniProtKB-SubCell"/>
</dbReference>
<dbReference type="SUPFAM" id="SSF55729">
    <property type="entry name" value="Acyl-CoA N-acyltransferases (Nat)"/>
    <property type="match status" value="1"/>
</dbReference>
<reference evidence="18 19" key="1">
    <citation type="submission" date="2020-11" db="EMBL/GenBank/DDBJ databases">
        <authorList>
            <person name="Wallbank WR R."/>
            <person name="Pardo Diaz C."/>
            <person name="Kozak K."/>
            <person name="Martin S."/>
            <person name="Jiggins C."/>
            <person name="Moest M."/>
            <person name="Warren A I."/>
            <person name="Generalovic N T."/>
            <person name="Byers J.R.P. K."/>
            <person name="Montejo-Kovacevich G."/>
            <person name="Yen C E."/>
        </authorList>
    </citation>
    <scope>NUCLEOTIDE SEQUENCE [LARGE SCALE GENOMIC DNA]</scope>
</reference>
<comment type="catalytic activity">
    <reaction evidence="11">
        <text>N-terminal L-methionyl-L-phenylalanyl-[protein] + acetyl-CoA = N-terminal N(alpha)-acetyl-L-methionyl-L-phenylalanyl-[protein] + CoA + H(+)</text>
        <dbReference type="Rhea" id="RHEA:50528"/>
        <dbReference type="Rhea" id="RHEA-COMP:12715"/>
        <dbReference type="Rhea" id="RHEA-COMP:12716"/>
        <dbReference type="ChEBI" id="CHEBI:15378"/>
        <dbReference type="ChEBI" id="CHEBI:57287"/>
        <dbReference type="ChEBI" id="CHEBI:57288"/>
        <dbReference type="ChEBI" id="CHEBI:133382"/>
        <dbReference type="ChEBI" id="CHEBI:133383"/>
        <dbReference type="EC" id="2.3.1.256"/>
    </reaction>
</comment>
<evidence type="ECO:0000256" key="10">
    <source>
        <dbReference type="ARBA" id="ARBA00052207"/>
    </source>
</evidence>
<dbReference type="PROSITE" id="PS51186">
    <property type="entry name" value="GNAT"/>
    <property type="match status" value="1"/>
</dbReference>
<comment type="catalytic activity">
    <reaction evidence="8">
        <text>N-terminal L-methionyl-L-isoleucyl-[protein] + acetyl-CoA = N-terminal N(alpha)-acetyl-L-methionyl-L-isoleucyl-[protein] + CoA + H(+)</text>
        <dbReference type="Rhea" id="RHEA:50524"/>
        <dbReference type="Rhea" id="RHEA-COMP:12713"/>
        <dbReference type="Rhea" id="RHEA-COMP:12714"/>
        <dbReference type="ChEBI" id="CHEBI:15378"/>
        <dbReference type="ChEBI" id="CHEBI:57287"/>
        <dbReference type="ChEBI" id="CHEBI:57288"/>
        <dbReference type="ChEBI" id="CHEBI:133379"/>
        <dbReference type="ChEBI" id="CHEBI:133380"/>
        <dbReference type="EC" id="2.3.1.256"/>
    </reaction>
</comment>
<feature type="domain" description="N-acetyltransferase" evidence="17">
    <location>
        <begin position="304"/>
        <end position="452"/>
    </location>
</feature>
<dbReference type="Proteomes" id="UP000594454">
    <property type="component" value="Chromosome 4"/>
</dbReference>
<keyword evidence="5" id="KW-0539">Nucleus</keyword>
<dbReference type="PANTHER" id="PTHR45896:SF1">
    <property type="entry name" value="N-ALPHA-ACETYLTRANSFERASE 30"/>
    <property type="match status" value="1"/>
</dbReference>
<dbReference type="InterPro" id="IPR016181">
    <property type="entry name" value="Acyl_CoA_acyltransferase"/>
</dbReference>
<feature type="compositionally biased region" description="Polar residues" evidence="16">
    <location>
        <begin position="59"/>
        <end position="70"/>
    </location>
</feature>
<dbReference type="GO" id="GO:0031417">
    <property type="term" value="C:NatC complex"/>
    <property type="evidence" value="ECO:0007669"/>
    <property type="project" value="TreeGrafter"/>
</dbReference>
<keyword evidence="3" id="KW-0963">Cytoplasm</keyword>
<evidence type="ECO:0000256" key="7">
    <source>
        <dbReference type="ARBA" id="ARBA00024025"/>
    </source>
</evidence>
<dbReference type="InterPro" id="IPR000182">
    <property type="entry name" value="GNAT_dom"/>
</dbReference>
<dbReference type="Gene3D" id="3.40.630.30">
    <property type="match status" value="1"/>
</dbReference>
<feature type="region of interest" description="Disordered" evidence="16">
    <location>
        <begin position="1"/>
        <end position="294"/>
    </location>
</feature>
<comment type="catalytic activity">
    <reaction evidence="10">
        <text>N-terminal L-methionyl-L-tyrosyl-[protein] + acetyl-CoA = N-terminal N(alpha)-acetyl-L-methionyl-L-tyrosyl-[protein] + CoA + H(+)</text>
        <dbReference type="Rhea" id="RHEA:50532"/>
        <dbReference type="Rhea" id="RHEA-COMP:12717"/>
        <dbReference type="Rhea" id="RHEA-COMP:12718"/>
        <dbReference type="ChEBI" id="CHEBI:15378"/>
        <dbReference type="ChEBI" id="CHEBI:57287"/>
        <dbReference type="ChEBI" id="CHEBI:57288"/>
        <dbReference type="ChEBI" id="CHEBI:133384"/>
        <dbReference type="ChEBI" id="CHEBI:133385"/>
        <dbReference type="EC" id="2.3.1.256"/>
    </reaction>
</comment>
<evidence type="ECO:0000259" key="17">
    <source>
        <dbReference type="PROSITE" id="PS51186"/>
    </source>
</evidence>
<feature type="compositionally biased region" description="Low complexity" evidence="16">
    <location>
        <begin position="199"/>
        <end position="237"/>
    </location>
</feature>
<gene>
    <name evidence="18" type="ORF">HERILL_LOCUS9487</name>
</gene>
<evidence type="ECO:0000256" key="11">
    <source>
        <dbReference type="ARBA" id="ARBA00052362"/>
    </source>
</evidence>
<evidence type="ECO:0000256" key="13">
    <source>
        <dbReference type="ARBA" id="ARBA00066994"/>
    </source>
</evidence>
<sequence length="452" mass="49191">MHAVAVEKASSPAPENGASKMTKKKSKTNRKQQSQKSSGPVPPPAENHNVKGNKNVNHCTNNGTTVSMENGQDDTKSLSEKLDGEGPIKENGCAESDHHGEENGELAEIVNSKKPTRSKNQKKRNQKGTRSSIENGTTKIDKEPSSACEDSDKLCNNNNIIEKSHAIDESSPIANGTDDCPVLSTQSNHVIHVTDGETPPSSSSSSPQSKSSSTSPSSATSSSQKSLSLSPGTSTSAPSPPPSSSNEQISNKTNESQGLELGKEVGKESATSSPDTTIPAATAPIAPNGEDGAVGGIDRSNIVIEYKQYESELQMQDIMRLIQSELSEPYSIYTYRYFIYNWPKLCFLAAHGDEYVGAIVCKLDMHMNVKRGYIAMLAVKKEYRKLKIGTTLVEKAIEAMLADDADEVVLETEMKNTPALRLYENLGFVRDKRLFRYYLNGVDALRLKLWFR</sequence>
<evidence type="ECO:0000256" key="1">
    <source>
        <dbReference type="ARBA" id="ARBA00004123"/>
    </source>
</evidence>
<keyword evidence="6" id="KW-0012">Acyltransferase</keyword>
<accession>A0A7R8YV01</accession>
<keyword evidence="4" id="KW-0808">Transferase</keyword>
<evidence type="ECO:0000256" key="3">
    <source>
        <dbReference type="ARBA" id="ARBA00022490"/>
    </source>
</evidence>
<comment type="similarity">
    <text evidence="7">Belongs to the acetyltransferase family. MAK3 subfamily.</text>
</comment>
<name>A0A7R8YV01_HERIL</name>
<evidence type="ECO:0000256" key="2">
    <source>
        <dbReference type="ARBA" id="ARBA00004496"/>
    </source>
</evidence>
<evidence type="ECO:0000313" key="18">
    <source>
        <dbReference type="EMBL" id="CAD7086737.1"/>
    </source>
</evidence>
<evidence type="ECO:0000256" key="4">
    <source>
        <dbReference type="ARBA" id="ARBA00022679"/>
    </source>
</evidence>
<dbReference type="EC" id="2.3.1.256" evidence="13"/>
<comment type="catalytic activity">
    <reaction evidence="12">
        <text>N-terminal L-methionyl-L-tryptophyl-[protein] + acetyl-CoA = N-terminal N(alpha)-acetyl-L-methionyl-L-tryptophyl-[protein] + CoA + H(+)</text>
        <dbReference type="Rhea" id="RHEA:50560"/>
        <dbReference type="Rhea" id="RHEA-COMP:12724"/>
        <dbReference type="Rhea" id="RHEA-COMP:12725"/>
        <dbReference type="ChEBI" id="CHEBI:15378"/>
        <dbReference type="ChEBI" id="CHEBI:57287"/>
        <dbReference type="ChEBI" id="CHEBI:57288"/>
        <dbReference type="ChEBI" id="CHEBI:133386"/>
        <dbReference type="ChEBI" id="CHEBI:133387"/>
        <dbReference type="EC" id="2.3.1.256"/>
    </reaction>
</comment>
<feature type="compositionally biased region" description="Low complexity" evidence="16">
    <location>
        <begin position="269"/>
        <end position="287"/>
    </location>
</feature>
<feature type="compositionally biased region" description="Basic residues" evidence="16">
    <location>
        <begin position="114"/>
        <end position="127"/>
    </location>
</feature>
<organism evidence="18 19">
    <name type="scientific">Hermetia illucens</name>
    <name type="common">Black soldier fly</name>
    <dbReference type="NCBI Taxonomy" id="343691"/>
    <lineage>
        <taxon>Eukaryota</taxon>
        <taxon>Metazoa</taxon>
        <taxon>Ecdysozoa</taxon>
        <taxon>Arthropoda</taxon>
        <taxon>Hexapoda</taxon>
        <taxon>Insecta</taxon>
        <taxon>Pterygota</taxon>
        <taxon>Neoptera</taxon>
        <taxon>Endopterygota</taxon>
        <taxon>Diptera</taxon>
        <taxon>Brachycera</taxon>
        <taxon>Stratiomyomorpha</taxon>
        <taxon>Stratiomyidae</taxon>
        <taxon>Hermetiinae</taxon>
        <taxon>Hermetia</taxon>
    </lineage>
</organism>